<organism evidence="6 8">
    <name type="scientific">Thiomonas arsenitoxydans (strain DSM 22701 / CIP 110005 / 3As)</name>
    <dbReference type="NCBI Taxonomy" id="426114"/>
    <lineage>
        <taxon>Bacteria</taxon>
        <taxon>Pseudomonadati</taxon>
        <taxon>Pseudomonadota</taxon>
        <taxon>Betaproteobacteria</taxon>
        <taxon>Burkholderiales</taxon>
        <taxon>Thiomonas</taxon>
    </lineage>
</organism>
<reference key="1">
    <citation type="submission" date="2009-07" db="EMBL/GenBank/DDBJ databases">
        <authorList>
            <person name="Genoscope - CEA"/>
        </authorList>
    </citation>
    <scope>NUCLEOTIDE SEQUENCE</scope>
    <source>
        <strain>3As</strain>
    </source>
</reference>
<dbReference type="Pfam" id="PF00669">
    <property type="entry name" value="Flagellin_N"/>
    <property type="match status" value="1"/>
</dbReference>
<dbReference type="NCBIfam" id="TIGR02550">
    <property type="entry name" value="flagell_flgL"/>
    <property type="match status" value="1"/>
</dbReference>
<dbReference type="AlphaFoldDB" id="D6CQB8"/>
<dbReference type="InterPro" id="IPR001029">
    <property type="entry name" value="Flagellin_N"/>
</dbReference>
<dbReference type="eggNOG" id="COG1344">
    <property type="taxonomic scope" value="Bacteria"/>
</dbReference>
<feature type="domain" description="Flagellin N-terminal" evidence="5">
    <location>
        <begin position="3"/>
        <end position="140"/>
    </location>
</feature>
<dbReference type="InterPro" id="IPR013384">
    <property type="entry name" value="Flagell_FlgL"/>
</dbReference>
<reference evidence="7 9" key="4">
    <citation type="submission" date="2015-03" db="EMBL/GenBank/DDBJ databases">
        <authorList>
            <person name="Regsiter A."/>
            <person name="william w."/>
        </authorList>
    </citation>
    <scope>NUCLEOTIDE SEQUENCE [LARGE SCALE GENOMIC DNA]</scope>
    <source>
        <strain evidence="7 9">CB1</strain>
    </source>
</reference>
<sequence length="417" mass="42725">MRISTSQFYAASLTGILNQQNTLNTLSQQLSTGSTLVNPSDQPVAAAQNVALTGQINRLAGYAQNGQNAQNSLQLESATLQSVTTLVSQARQLAVQMNNGTVSSQDLQNAAATMQGYVQQLAQYANTQDGQGNYLFAGSKSGAQPFVIQADGSVQYQGDGGQNQLALGPNLNTAIGDPGNALFMNARAGNGTFSVNAASSNTGGATAGPGTVNNTALAQQTLQVDGTQYQISFSGSGGSMTYSVASGNGGAFSASPVASGSFTPGMSISLPPGNTPAITVPIVGTPSSGDSFTIGAAAPQSLFQTFQSLAQAFSASAQASGSNALRAQSISNALASLDQNQTNLLSAQASIGSRLQQVQAVQTQNSSLTLQLQTQQTQLTSINYPQVITEYQSSLTALQAAQKAFTQVQGLSLFQYL</sequence>
<evidence type="ECO:0000259" key="5">
    <source>
        <dbReference type="Pfam" id="PF00669"/>
    </source>
</evidence>
<keyword evidence="6" id="KW-0966">Cell projection</keyword>
<comment type="similarity">
    <text evidence="3">Belongs to the bacterial flagellin family.</text>
</comment>
<dbReference type="GO" id="GO:0009424">
    <property type="term" value="C:bacterial-type flagellum hook"/>
    <property type="evidence" value="ECO:0007669"/>
    <property type="project" value="InterPro"/>
</dbReference>
<evidence type="ECO:0000256" key="1">
    <source>
        <dbReference type="ARBA" id="ARBA00004365"/>
    </source>
</evidence>
<dbReference type="GO" id="GO:0005198">
    <property type="term" value="F:structural molecule activity"/>
    <property type="evidence" value="ECO:0007669"/>
    <property type="project" value="InterPro"/>
</dbReference>
<evidence type="ECO:0000256" key="3">
    <source>
        <dbReference type="ARBA" id="ARBA00005709"/>
    </source>
</evidence>
<evidence type="ECO:0000313" key="8">
    <source>
        <dbReference type="Proteomes" id="UP000002372"/>
    </source>
</evidence>
<reference evidence="6" key="3">
    <citation type="submission" date="2010-07" db="EMBL/GenBank/DDBJ databases">
        <authorList>
            <person name="Genoscope - CEA"/>
        </authorList>
    </citation>
    <scope>NUCLEOTIDE SEQUENCE</scope>
    <source>
        <strain evidence="6">3As</strain>
    </source>
</reference>
<keyword evidence="6" id="KW-0969">Cilium</keyword>
<keyword evidence="4" id="KW-0975">Bacterial flagellum</keyword>
<dbReference type="EMBL" id="CTRI01000023">
    <property type="protein sequence ID" value="CQR33977.1"/>
    <property type="molecule type" value="Genomic_DNA"/>
</dbReference>
<keyword evidence="9" id="KW-1185">Reference proteome</keyword>
<dbReference type="GO" id="GO:0005576">
    <property type="term" value="C:extracellular region"/>
    <property type="evidence" value="ECO:0007669"/>
    <property type="project" value="UniProtKB-SubCell"/>
</dbReference>
<evidence type="ECO:0000313" key="6">
    <source>
        <dbReference type="EMBL" id="CAZ88198.1"/>
    </source>
</evidence>
<evidence type="ECO:0000313" key="9">
    <source>
        <dbReference type="Proteomes" id="UP000078599"/>
    </source>
</evidence>
<gene>
    <name evidence="6" type="ordered locus">THI_1518</name>
    <name evidence="7" type="ORF">THICB1_30289</name>
</gene>
<dbReference type="KEGG" id="thi:THI_1518"/>
<dbReference type="HOGENOM" id="CLU_024437_5_0_4"/>
<dbReference type="Gene3D" id="1.20.1330.10">
    <property type="entry name" value="f41 fragment of flagellin, N-terminal domain"/>
    <property type="match status" value="2"/>
</dbReference>
<dbReference type="EMBL" id="FP475956">
    <property type="protein sequence ID" value="CAZ88198.1"/>
    <property type="molecule type" value="Genomic_DNA"/>
</dbReference>
<dbReference type="PANTHER" id="PTHR42792:SF1">
    <property type="entry name" value="FLAGELLAR HOOK-ASSOCIATED PROTEIN 3"/>
    <property type="match status" value="1"/>
</dbReference>
<proteinExistence type="inferred from homology"/>
<dbReference type="Proteomes" id="UP000002372">
    <property type="component" value="Chromosome"/>
</dbReference>
<evidence type="ECO:0000256" key="4">
    <source>
        <dbReference type="ARBA" id="ARBA00023143"/>
    </source>
</evidence>
<dbReference type="PANTHER" id="PTHR42792">
    <property type="entry name" value="FLAGELLIN"/>
    <property type="match status" value="1"/>
</dbReference>
<dbReference type="InterPro" id="IPR001492">
    <property type="entry name" value="Flagellin"/>
</dbReference>
<dbReference type="Proteomes" id="UP000078599">
    <property type="component" value="Unassembled WGS sequence"/>
</dbReference>
<accession>D6CQB8</accession>
<dbReference type="SUPFAM" id="SSF64518">
    <property type="entry name" value="Phase 1 flagellin"/>
    <property type="match status" value="1"/>
</dbReference>
<dbReference type="GO" id="GO:0071973">
    <property type="term" value="P:bacterial-type flagellum-dependent cell motility"/>
    <property type="evidence" value="ECO:0007669"/>
    <property type="project" value="InterPro"/>
</dbReference>
<name>D6CQB8_THIA3</name>
<dbReference type="OrthoDB" id="9768249at2"/>
<dbReference type="RefSeq" id="WP_013105529.1">
    <property type="nucleotide sequence ID" value="NC_014145.1"/>
</dbReference>
<keyword evidence="6" id="KW-0282">Flagellum</keyword>
<reference evidence="8" key="2">
    <citation type="journal article" date="2010" name="PLoS Genet.">
        <title>Structure, function, and evolution of the Thiomonas spp. genome.</title>
        <authorList>
            <person name="Arsene-Ploetze F."/>
            <person name="Koechler S."/>
            <person name="Marchal M."/>
            <person name="Coppee J.Y."/>
            <person name="Chandler M."/>
            <person name="Bonnefoy V."/>
            <person name="Brochier-Armanet C."/>
            <person name="Barakat M."/>
            <person name="Barbe V."/>
            <person name="Battaglia-Brunet F."/>
            <person name="Bruneel O."/>
            <person name="Bryan C.G."/>
            <person name="Cleiss-Arnold J."/>
            <person name="Cruveiller S."/>
            <person name="Erhardt M."/>
            <person name="Heinrich-Salmeron A."/>
            <person name="Hommais F."/>
            <person name="Joulian C."/>
            <person name="Krin E."/>
            <person name="Lieutaud A."/>
            <person name="Lievremont D."/>
            <person name="Michel C."/>
            <person name="Muller D."/>
            <person name="Ortet P."/>
            <person name="Proux C."/>
            <person name="Siguier P."/>
            <person name="Roche D."/>
            <person name="Rouy Z."/>
            <person name="Salvignol G."/>
            <person name="Slyemi D."/>
            <person name="Talla E."/>
            <person name="Weiss S."/>
            <person name="Weissenbach J."/>
            <person name="Medigue C."/>
            <person name="Bertin P.N."/>
        </authorList>
    </citation>
    <scope>NUCLEOTIDE SEQUENCE [LARGE SCALE GENOMIC DNA]</scope>
    <source>
        <strain evidence="8">DSM 22701 / CIP 110005 / 3As</strain>
    </source>
</reference>
<comment type="subcellular location">
    <subcellularLocation>
        <location evidence="1">Bacterial flagellum</location>
    </subcellularLocation>
    <subcellularLocation>
        <location evidence="2">Secreted</location>
    </subcellularLocation>
</comment>
<protein>
    <submittedName>
        <fullName evidence="6">Flagellin FlgL</fullName>
    </submittedName>
</protein>
<evidence type="ECO:0000313" key="7">
    <source>
        <dbReference type="EMBL" id="CQR33977.1"/>
    </source>
</evidence>
<evidence type="ECO:0000256" key="2">
    <source>
        <dbReference type="ARBA" id="ARBA00004613"/>
    </source>
</evidence>